<evidence type="ECO:0000259" key="5">
    <source>
        <dbReference type="Pfam" id="PF16209"/>
    </source>
</evidence>
<dbReference type="PANTHER" id="PTHR24092:SF180">
    <property type="entry name" value="PHOSPHOLIPID-TRANSPORTING ATPASE DNF1-RELATED"/>
    <property type="match status" value="1"/>
</dbReference>
<evidence type="ECO:0000313" key="6">
    <source>
        <dbReference type="EMBL" id="RKO85597.1"/>
    </source>
</evidence>
<proteinExistence type="predicted"/>
<keyword evidence="2" id="KW-0813">Transport</keyword>
<evidence type="ECO:0000313" key="7">
    <source>
        <dbReference type="Proteomes" id="UP000269721"/>
    </source>
</evidence>
<dbReference type="AlphaFoldDB" id="A0A4V1IQ77"/>
<organism evidence="6 7">
    <name type="scientific">Blyttiomyces helicus</name>
    <dbReference type="NCBI Taxonomy" id="388810"/>
    <lineage>
        <taxon>Eukaryota</taxon>
        <taxon>Fungi</taxon>
        <taxon>Fungi incertae sedis</taxon>
        <taxon>Chytridiomycota</taxon>
        <taxon>Chytridiomycota incertae sedis</taxon>
        <taxon>Chytridiomycetes</taxon>
        <taxon>Chytridiomycetes incertae sedis</taxon>
        <taxon>Blyttiomyces</taxon>
    </lineage>
</organism>
<protein>
    <recommendedName>
        <fullName evidence="5">P-type ATPase N-terminal domain-containing protein</fullName>
    </recommendedName>
</protein>
<keyword evidence="4" id="KW-0812">Transmembrane</keyword>
<evidence type="ECO:0000256" key="4">
    <source>
        <dbReference type="SAM" id="Phobius"/>
    </source>
</evidence>
<evidence type="ECO:0000256" key="3">
    <source>
        <dbReference type="SAM" id="MobiDB-lite"/>
    </source>
</evidence>
<gene>
    <name evidence="6" type="ORF">BDK51DRAFT_32282</name>
</gene>
<dbReference type="InterPro" id="IPR032631">
    <property type="entry name" value="P-type_ATPase_N"/>
</dbReference>
<feature type="compositionally biased region" description="Low complexity" evidence="3">
    <location>
        <begin position="14"/>
        <end position="23"/>
    </location>
</feature>
<sequence>MASTNPAIPPSPEAATPAGVAAASDPNAKRRIWVNIPPQPPYVDARTGRPVAVFPLNEVRTSKYTCWNFLPKNLFEQFRSVANFYFITLVVLQMFSAFANISFILAAAPILFILAVTAIK</sequence>
<feature type="region of interest" description="Disordered" evidence="3">
    <location>
        <begin position="1"/>
        <end position="25"/>
    </location>
</feature>
<dbReference type="GO" id="GO:0012505">
    <property type="term" value="C:endomembrane system"/>
    <property type="evidence" value="ECO:0007669"/>
    <property type="project" value="UniProtKB-SubCell"/>
</dbReference>
<evidence type="ECO:0000256" key="1">
    <source>
        <dbReference type="ARBA" id="ARBA00004308"/>
    </source>
</evidence>
<accession>A0A4V1IQ77</accession>
<keyword evidence="4" id="KW-1133">Transmembrane helix</keyword>
<dbReference type="PANTHER" id="PTHR24092">
    <property type="entry name" value="PROBABLE PHOSPHOLIPID-TRANSPORTING ATPASE"/>
    <property type="match status" value="1"/>
</dbReference>
<name>A0A4V1IQ77_9FUNG</name>
<dbReference type="OrthoDB" id="377733at2759"/>
<dbReference type="EMBL" id="KZ998930">
    <property type="protein sequence ID" value="RKO85597.1"/>
    <property type="molecule type" value="Genomic_DNA"/>
</dbReference>
<dbReference type="Proteomes" id="UP000269721">
    <property type="component" value="Unassembled WGS sequence"/>
</dbReference>
<dbReference type="SUPFAM" id="SSF81665">
    <property type="entry name" value="Calcium ATPase, transmembrane domain M"/>
    <property type="match status" value="1"/>
</dbReference>
<keyword evidence="7" id="KW-1185">Reference proteome</keyword>
<dbReference type="GO" id="GO:0140326">
    <property type="term" value="F:ATPase-coupled intramembrane lipid transporter activity"/>
    <property type="evidence" value="ECO:0007669"/>
    <property type="project" value="TreeGrafter"/>
</dbReference>
<feature type="transmembrane region" description="Helical" evidence="4">
    <location>
        <begin position="84"/>
        <end position="117"/>
    </location>
</feature>
<dbReference type="Pfam" id="PF16209">
    <property type="entry name" value="PhoLip_ATPase_N"/>
    <property type="match status" value="1"/>
</dbReference>
<evidence type="ECO:0000256" key="2">
    <source>
        <dbReference type="ARBA" id="ARBA00022448"/>
    </source>
</evidence>
<dbReference type="InterPro" id="IPR023298">
    <property type="entry name" value="ATPase_P-typ_TM_dom_sf"/>
</dbReference>
<reference evidence="7" key="1">
    <citation type="journal article" date="2018" name="Nat. Microbiol.">
        <title>Leveraging single-cell genomics to expand the fungal tree of life.</title>
        <authorList>
            <person name="Ahrendt S.R."/>
            <person name="Quandt C.A."/>
            <person name="Ciobanu D."/>
            <person name="Clum A."/>
            <person name="Salamov A."/>
            <person name="Andreopoulos B."/>
            <person name="Cheng J.F."/>
            <person name="Woyke T."/>
            <person name="Pelin A."/>
            <person name="Henrissat B."/>
            <person name="Reynolds N.K."/>
            <person name="Benny G.L."/>
            <person name="Smith M.E."/>
            <person name="James T.Y."/>
            <person name="Grigoriev I.V."/>
        </authorList>
    </citation>
    <scope>NUCLEOTIDE SEQUENCE [LARGE SCALE GENOMIC DNA]</scope>
</reference>
<feature type="domain" description="P-type ATPase N-terminal" evidence="5">
    <location>
        <begin position="53"/>
        <end position="102"/>
    </location>
</feature>
<dbReference type="GO" id="GO:0045332">
    <property type="term" value="P:phospholipid translocation"/>
    <property type="evidence" value="ECO:0007669"/>
    <property type="project" value="TreeGrafter"/>
</dbReference>
<keyword evidence="4" id="KW-0472">Membrane</keyword>
<comment type="subcellular location">
    <subcellularLocation>
        <location evidence="1">Endomembrane system</location>
    </subcellularLocation>
</comment>
<dbReference type="GO" id="GO:0005886">
    <property type="term" value="C:plasma membrane"/>
    <property type="evidence" value="ECO:0007669"/>
    <property type="project" value="TreeGrafter"/>
</dbReference>
<feature type="non-terminal residue" evidence="6">
    <location>
        <position position="120"/>
    </location>
</feature>